<evidence type="ECO:0000313" key="1">
    <source>
        <dbReference type="EnsemblMetazoa" id="Aqu2.1.34519_001"/>
    </source>
</evidence>
<organism evidence="1">
    <name type="scientific">Amphimedon queenslandica</name>
    <name type="common">Sponge</name>
    <dbReference type="NCBI Taxonomy" id="400682"/>
    <lineage>
        <taxon>Eukaryota</taxon>
        <taxon>Metazoa</taxon>
        <taxon>Porifera</taxon>
        <taxon>Demospongiae</taxon>
        <taxon>Heteroscleromorpha</taxon>
        <taxon>Haplosclerida</taxon>
        <taxon>Niphatidae</taxon>
        <taxon>Amphimedon</taxon>
    </lineage>
</organism>
<reference evidence="1" key="1">
    <citation type="submission" date="2017-05" db="UniProtKB">
        <authorList>
            <consortium name="EnsemblMetazoa"/>
        </authorList>
    </citation>
    <scope>IDENTIFICATION</scope>
</reference>
<sequence length="192" mass="20443">MGLKLLSTPSSFFSRSHLSPLVLGSVCLQIFPMPLTPFIGLSSSRKSSLVFHLSPYGLNVGMEISPAFSLVIIPSLAVVESDRVILVASLPSPSVFLSLKGSRPKSLSSSTLGYLDDGSLCDSPTALLKALDIIDEVKPSHCLSHDRSKCLIFAPQASLPYLVPLPDKILFNSDGFVVLGAPVGPQLLCFCQ</sequence>
<accession>A0A1X7V3Z0</accession>
<dbReference type="InParanoid" id="A0A1X7V3Z0"/>
<dbReference type="AlphaFoldDB" id="A0A1X7V3Z0"/>
<protein>
    <submittedName>
        <fullName evidence="1">Uncharacterized protein</fullName>
    </submittedName>
</protein>
<name>A0A1X7V3Z0_AMPQE</name>
<proteinExistence type="predicted"/>
<dbReference type="EnsemblMetazoa" id="Aqu2.1.34519_001">
    <property type="protein sequence ID" value="Aqu2.1.34519_001"/>
    <property type="gene ID" value="Aqu2.1.34519"/>
</dbReference>